<sequence length="153" mass="18118">MKDQWKFVLRTGLIYLSVIAVTLVANGYYREYQTQVYIDRFKEEKGMRILNEISETYKITMEHYSNYKLNREMKQRLVDKLNKLNNDLRKVEESVNSGEVSHQIDFSFLYHDIKLVNIALSDTSKDDVVPVIVLHAMEGLGELKKEITYIQYR</sequence>
<gene>
    <name evidence="2" type="ORF">C8P63_110115</name>
</gene>
<dbReference type="OrthoDB" id="2987959at2"/>
<keyword evidence="1" id="KW-1133">Transmembrane helix</keyword>
<evidence type="ECO:0000256" key="1">
    <source>
        <dbReference type="SAM" id="Phobius"/>
    </source>
</evidence>
<keyword evidence="3" id="KW-1185">Reference proteome</keyword>
<evidence type="ECO:0000313" key="2">
    <source>
        <dbReference type="EMBL" id="PTX59970.1"/>
    </source>
</evidence>
<dbReference type="RefSeq" id="WP_108023284.1">
    <property type="nucleotide sequence ID" value="NZ_QBKR01000010.1"/>
</dbReference>
<dbReference type="EMBL" id="QBKR01000010">
    <property type="protein sequence ID" value="PTX59970.1"/>
    <property type="molecule type" value="Genomic_DNA"/>
</dbReference>
<protein>
    <submittedName>
        <fullName evidence="2">Uncharacterized protein</fullName>
    </submittedName>
</protein>
<evidence type="ECO:0000313" key="3">
    <source>
        <dbReference type="Proteomes" id="UP000244240"/>
    </source>
</evidence>
<dbReference type="AlphaFoldDB" id="A0A2T6BV74"/>
<accession>A0A2T6BV74</accession>
<feature type="transmembrane region" description="Helical" evidence="1">
    <location>
        <begin position="7"/>
        <end position="29"/>
    </location>
</feature>
<keyword evidence="1" id="KW-0812">Transmembrane</keyword>
<name>A0A2T6BV74_9BACL</name>
<dbReference type="Proteomes" id="UP000244240">
    <property type="component" value="Unassembled WGS sequence"/>
</dbReference>
<keyword evidence="1" id="KW-0472">Membrane</keyword>
<reference evidence="2 3" key="1">
    <citation type="submission" date="2018-04" db="EMBL/GenBank/DDBJ databases">
        <title>Genomic Encyclopedia of Archaeal and Bacterial Type Strains, Phase II (KMG-II): from individual species to whole genera.</title>
        <authorList>
            <person name="Goeker M."/>
        </authorList>
    </citation>
    <scope>NUCLEOTIDE SEQUENCE [LARGE SCALE GENOMIC DNA]</scope>
    <source>
        <strain evidence="2 3">DSM 45787</strain>
    </source>
</reference>
<comment type="caution">
    <text evidence="2">The sequence shown here is derived from an EMBL/GenBank/DDBJ whole genome shotgun (WGS) entry which is preliminary data.</text>
</comment>
<organism evidence="2 3">
    <name type="scientific">Melghirimyces profundicolus</name>
    <dbReference type="NCBI Taxonomy" id="1242148"/>
    <lineage>
        <taxon>Bacteria</taxon>
        <taxon>Bacillati</taxon>
        <taxon>Bacillota</taxon>
        <taxon>Bacilli</taxon>
        <taxon>Bacillales</taxon>
        <taxon>Thermoactinomycetaceae</taxon>
        <taxon>Melghirimyces</taxon>
    </lineage>
</organism>
<proteinExistence type="predicted"/>